<evidence type="ECO:0000256" key="1">
    <source>
        <dbReference type="ARBA" id="ARBA00009995"/>
    </source>
</evidence>
<dbReference type="InterPro" id="IPR050426">
    <property type="entry name" value="Glycosyltransferase_28"/>
</dbReference>
<protein>
    <submittedName>
        <fullName evidence="4">Glycosyltransferase</fullName>
    </submittedName>
</protein>
<dbReference type="Pfam" id="PF06722">
    <property type="entry name" value="EryCIII-like_C"/>
    <property type="match status" value="1"/>
</dbReference>
<dbReference type="NCBIfam" id="TIGR01426">
    <property type="entry name" value="MGT"/>
    <property type="match status" value="1"/>
</dbReference>
<dbReference type="EMBL" id="BAAASR010000018">
    <property type="protein sequence ID" value="GAA2496977.1"/>
    <property type="molecule type" value="Genomic_DNA"/>
</dbReference>
<dbReference type="PANTHER" id="PTHR48050">
    <property type="entry name" value="STEROL 3-BETA-GLUCOSYLTRANSFERASE"/>
    <property type="match status" value="1"/>
</dbReference>
<gene>
    <name evidence="4" type="ORF">GCM10010393_31270</name>
</gene>
<organism evidence="4 5">
    <name type="scientific">Streptomyces gobitricini</name>
    <dbReference type="NCBI Taxonomy" id="68211"/>
    <lineage>
        <taxon>Bacteria</taxon>
        <taxon>Bacillati</taxon>
        <taxon>Actinomycetota</taxon>
        <taxon>Actinomycetes</taxon>
        <taxon>Kitasatosporales</taxon>
        <taxon>Streptomycetaceae</taxon>
        <taxon>Streptomyces</taxon>
    </lineage>
</organism>
<feature type="domain" description="Erythromycin biosynthesis protein CIII-like C-terminal" evidence="3">
    <location>
        <begin position="253"/>
        <end position="369"/>
    </location>
</feature>
<proteinExistence type="inferred from homology"/>
<accession>A0ABP5ZDI2</accession>
<evidence type="ECO:0000256" key="2">
    <source>
        <dbReference type="ARBA" id="ARBA00022679"/>
    </source>
</evidence>
<evidence type="ECO:0000313" key="5">
    <source>
        <dbReference type="Proteomes" id="UP001499942"/>
    </source>
</evidence>
<comment type="similarity">
    <text evidence="1">Belongs to the UDP-glycosyltransferase family.</text>
</comment>
<dbReference type="Proteomes" id="UP001499942">
    <property type="component" value="Unassembled WGS sequence"/>
</dbReference>
<dbReference type="CDD" id="cd03784">
    <property type="entry name" value="GT1_Gtf-like"/>
    <property type="match status" value="1"/>
</dbReference>
<dbReference type="InterPro" id="IPR010610">
    <property type="entry name" value="EryCIII-like_C"/>
</dbReference>
<dbReference type="InterPro" id="IPR002213">
    <property type="entry name" value="UDP_glucos_trans"/>
</dbReference>
<comment type="caution">
    <text evidence="4">The sequence shown here is derived from an EMBL/GenBank/DDBJ whole genome shotgun (WGS) entry which is preliminary data.</text>
</comment>
<name>A0ABP5ZDI2_9ACTN</name>
<dbReference type="InterPro" id="IPR006326">
    <property type="entry name" value="UDPGT_MGT-like"/>
</dbReference>
<keyword evidence="5" id="KW-1185">Reference proteome</keyword>
<dbReference type="Gene3D" id="3.40.50.2000">
    <property type="entry name" value="Glycogen Phosphorylase B"/>
    <property type="match status" value="2"/>
</dbReference>
<reference evidence="5" key="1">
    <citation type="journal article" date="2019" name="Int. J. Syst. Evol. Microbiol.">
        <title>The Global Catalogue of Microorganisms (GCM) 10K type strain sequencing project: providing services to taxonomists for standard genome sequencing and annotation.</title>
        <authorList>
            <consortium name="The Broad Institute Genomics Platform"/>
            <consortium name="The Broad Institute Genome Sequencing Center for Infectious Disease"/>
            <person name="Wu L."/>
            <person name="Ma J."/>
        </authorList>
    </citation>
    <scope>NUCLEOTIDE SEQUENCE [LARGE SCALE GENOMIC DNA]</scope>
    <source>
        <strain evidence="5">JCM 5062</strain>
    </source>
</reference>
<dbReference type="PANTHER" id="PTHR48050:SF13">
    <property type="entry name" value="STEROL 3-BETA-GLUCOSYLTRANSFERASE UGT80A2"/>
    <property type="match status" value="1"/>
</dbReference>
<evidence type="ECO:0000313" key="4">
    <source>
        <dbReference type="EMBL" id="GAA2496977.1"/>
    </source>
</evidence>
<keyword evidence="2" id="KW-0808">Transferase</keyword>
<evidence type="ECO:0000259" key="3">
    <source>
        <dbReference type="Pfam" id="PF06722"/>
    </source>
</evidence>
<dbReference type="SUPFAM" id="SSF53756">
    <property type="entry name" value="UDP-Glycosyltransferase/glycogen phosphorylase"/>
    <property type="match status" value="1"/>
</dbReference>
<dbReference type="RefSeq" id="WP_344361344.1">
    <property type="nucleotide sequence ID" value="NZ_BAAASR010000018.1"/>
</dbReference>
<sequence>MRTDSSRKVHLAVFNVPMLGHVIPTLAVVEELVARGYRVSYAVTAEFSDHVRAVGAEPVLYAVPAAGEAPEDMGQGVARAIEVNMTSLPQLEAAFADDRPDAVLYDVYAWAGPLLAARWGVPVVQLAPTHVPYDGLVEEFFGLEDIAQIPRLAELAQALEVFGLPGGVHALTLAPPRTIAFFPRSFQRRPETVRAGQAHWVGPAISPRAFQGTWTAPKNGRPVVYVSLGSQFHRRPDFYRACVQALAGTGFHVVMSVGADVAKQGLGELPDGFEVHASVPQLDVLKAASVFVTHGGMGSAMEALSLGVPLVVVPQMAEQRVNATLVENLGLGVHLPREQATAQTLRAAVQNVIRSTEIPDALARMGHDIDAAGGARAAADVVEKLLTDR</sequence>